<evidence type="ECO:0000313" key="1">
    <source>
        <dbReference type="EMBL" id="KPU74986.1"/>
    </source>
</evidence>
<evidence type="ECO:0000313" key="2">
    <source>
        <dbReference type="Proteomes" id="UP000007801"/>
    </source>
</evidence>
<dbReference type="Proteomes" id="UP000007801">
    <property type="component" value="Unassembled WGS sequence"/>
</dbReference>
<sequence length="860" mass="93091">MHTGHLEAASSPFVEASLEEESGVIVGTGAWRRGSAAHGEIRHGIGRNVGVGVGSSVVWRYMQALSAHVGSGAPWITTNSSDGVLHILAGVASGHLHGHVVPHKEGGQERNHRYCGSWRNYARIKSPAIRRSIRESEPIKDPSSGFRSSGSSLSIVFPVGSICPSTWSGFPSPPVAPVHEGEFLELLLLFLYDYHLYYIATHVKRRGSNNWTFNKGKWKRTSAMHTGHLEAASSPFVEASLEEESGVIVGTGAWRRGSAAHGEIRHGIGRNVGVGVGSSVVWRYMQALSAHVGSGAPWITTNSSDGVLHILAGVASGHLHGHVVPHKEGGQERNHRYCGSWRNYARIKSPAIRRSIRESEPIKDPSSGFRSSGSSLSIVFPVGSICPSTWSGFPPPPVAPVHEGEFLELLLLFLYDYHLYYIATHVKRRGSNNWTFNKGKWKRTSAMHTGHLEAASSPFVEASLEEESGVIVGTGAWRRGSAAHGEIRHGIGRNVGVGVGSSVVWRYMQALSAHVGSGAPWITTNSSDGVLHILAGVASGHLHGHVVPHKEGGQERNHRYCGSWRNYARIKSPAIRRSIRESEPIKDPSSGFRSSGSSLSIVFPVGSICPSTWSGFPPPPVAPVHEGEFLELLLLFLYDYHLYYIATHVKRRGSNNWTFNKGKWKRTSAMHTGHLEAASSPFVEASLEEESGVIVGTGAWRRGSAAHGEIRHGIGRNVGVGVGSSVVWRYMQALSAHVGSGAPWITTNSSDGVLHILAGVASGHLHYHVVSHKGGGQERNHRHCGSWRNYARIKSPAIRRSIRESEPIKDPSSGFRSSGSSLSIVFPVGSICPSTWSGFPPPPVSPVHEGEFLELLLLFL</sequence>
<proteinExistence type="predicted"/>
<gene>
    <name evidence="1" type="primary">Dana\GF26985</name>
    <name evidence="1" type="ORF">GF26985</name>
</gene>
<name>A0A0P8Y6V3_DROAN</name>
<dbReference type="AlphaFoldDB" id="A0A0P8Y6V3"/>
<organism evidence="1 2">
    <name type="scientific">Drosophila ananassae</name>
    <name type="common">Fruit fly</name>
    <dbReference type="NCBI Taxonomy" id="7217"/>
    <lineage>
        <taxon>Eukaryota</taxon>
        <taxon>Metazoa</taxon>
        <taxon>Ecdysozoa</taxon>
        <taxon>Arthropoda</taxon>
        <taxon>Hexapoda</taxon>
        <taxon>Insecta</taxon>
        <taxon>Pterygota</taxon>
        <taxon>Neoptera</taxon>
        <taxon>Endopterygota</taxon>
        <taxon>Diptera</taxon>
        <taxon>Brachycera</taxon>
        <taxon>Muscomorpha</taxon>
        <taxon>Ephydroidea</taxon>
        <taxon>Drosophilidae</taxon>
        <taxon>Drosophila</taxon>
        <taxon>Sophophora</taxon>
    </lineage>
</organism>
<reference evidence="1 2" key="1">
    <citation type="journal article" date="2007" name="Nature">
        <title>Evolution of genes and genomes on the Drosophila phylogeny.</title>
        <authorList>
            <consortium name="Drosophila 12 Genomes Consortium"/>
            <person name="Clark A.G."/>
            <person name="Eisen M.B."/>
            <person name="Smith D.R."/>
            <person name="Bergman C.M."/>
            <person name="Oliver B."/>
            <person name="Markow T.A."/>
            <person name="Kaufman T.C."/>
            <person name="Kellis M."/>
            <person name="Gelbart W."/>
            <person name="Iyer V.N."/>
            <person name="Pollard D.A."/>
            <person name="Sackton T.B."/>
            <person name="Larracuente A.M."/>
            <person name="Singh N.D."/>
            <person name="Abad J.P."/>
            <person name="Abt D.N."/>
            <person name="Adryan B."/>
            <person name="Aguade M."/>
            <person name="Akashi H."/>
            <person name="Anderson W.W."/>
            <person name="Aquadro C.F."/>
            <person name="Ardell D.H."/>
            <person name="Arguello R."/>
            <person name="Artieri C.G."/>
            <person name="Barbash D.A."/>
            <person name="Barker D."/>
            <person name="Barsanti P."/>
            <person name="Batterham P."/>
            <person name="Batzoglou S."/>
            <person name="Begun D."/>
            <person name="Bhutkar A."/>
            <person name="Blanco E."/>
            <person name="Bosak S.A."/>
            <person name="Bradley R.K."/>
            <person name="Brand A.D."/>
            <person name="Brent M.R."/>
            <person name="Brooks A.N."/>
            <person name="Brown R.H."/>
            <person name="Butlin R.K."/>
            <person name="Caggese C."/>
            <person name="Calvi B.R."/>
            <person name="Bernardo de Carvalho A."/>
            <person name="Caspi A."/>
            <person name="Castrezana S."/>
            <person name="Celniker S.E."/>
            <person name="Chang J.L."/>
            <person name="Chapple C."/>
            <person name="Chatterji S."/>
            <person name="Chinwalla A."/>
            <person name="Civetta A."/>
            <person name="Clifton S.W."/>
            <person name="Comeron J.M."/>
            <person name="Costello J.C."/>
            <person name="Coyne J.A."/>
            <person name="Daub J."/>
            <person name="David R.G."/>
            <person name="Delcher A.L."/>
            <person name="Delehaunty K."/>
            <person name="Do C.B."/>
            <person name="Ebling H."/>
            <person name="Edwards K."/>
            <person name="Eickbush T."/>
            <person name="Evans J.D."/>
            <person name="Filipski A."/>
            <person name="Findeiss S."/>
            <person name="Freyhult E."/>
            <person name="Fulton L."/>
            <person name="Fulton R."/>
            <person name="Garcia A.C."/>
            <person name="Gardiner A."/>
            <person name="Garfield D.A."/>
            <person name="Garvin B.E."/>
            <person name="Gibson G."/>
            <person name="Gilbert D."/>
            <person name="Gnerre S."/>
            <person name="Godfrey J."/>
            <person name="Good R."/>
            <person name="Gotea V."/>
            <person name="Gravely B."/>
            <person name="Greenberg A.J."/>
            <person name="Griffiths-Jones S."/>
            <person name="Gross S."/>
            <person name="Guigo R."/>
            <person name="Gustafson E.A."/>
            <person name="Haerty W."/>
            <person name="Hahn M.W."/>
            <person name="Halligan D.L."/>
            <person name="Halpern A.L."/>
            <person name="Halter G.M."/>
            <person name="Han M.V."/>
            <person name="Heger A."/>
            <person name="Hillier L."/>
            <person name="Hinrichs A.S."/>
            <person name="Holmes I."/>
            <person name="Hoskins R.A."/>
            <person name="Hubisz M.J."/>
            <person name="Hultmark D."/>
            <person name="Huntley M.A."/>
            <person name="Jaffe D.B."/>
            <person name="Jagadeeshan S."/>
            <person name="Jeck W.R."/>
            <person name="Johnson J."/>
            <person name="Jones C.D."/>
            <person name="Jordan W.C."/>
            <person name="Karpen G.H."/>
            <person name="Kataoka E."/>
            <person name="Keightley P.D."/>
            <person name="Kheradpour P."/>
            <person name="Kirkness E.F."/>
            <person name="Koerich L.B."/>
            <person name="Kristiansen K."/>
            <person name="Kudrna D."/>
            <person name="Kulathinal R.J."/>
            <person name="Kumar S."/>
            <person name="Kwok R."/>
            <person name="Lander E."/>
            <person name="Langley C.H."/>
            <person name="Lapoint R."/>
            <person name="Lazzaro B.P."/>
            <person name="Lee S.J."/>
            <person name="Levesque L."/>
            <person name="Li R."/>
            <person name="Lin C.F."/>
            <person name="Lin M.F."/>
            <person name="Lindblad-Toh K."/>
            <person name="Llopart A."/>
            <person name="Long M."/>
            <person name="Low L."/>
            <person name="Lozovsky E."/>
            <person name="Lu J."/>
            <person name="Luo M."/>
            <person name="Machado C.A."/>
            <person name="Makalowski W."/>
            <person name="Marzo M."/>
            <person name="Matsuda M."/>
            <person name="Matzkin L."/>
            <person name="McAllister B."/>
            <person name="McBride C.S."/>
            <person name="McKernan B."/>
            <person name="McKernan K."/>
            <person name="Mendez-Lago M."/>
            <person name="Minx P."/>
            <person name="Mollenhauer M.U."/>
            <person name="Montooth K."/>
            <person name="Mount S.M."/>
            <person name="Mu X."/>
            <person name="Myers E."/>
            <person name="Negre B."/>
            <person name="Newfeld S."/>
            <person name="Nielsen R."/>
            <person name="Noor M.A."/>
            <person name="O'Grady P."/>
            <person name="Pachter L."/>
            <person name="Papaceit M."/>
            <person name="Parisi M.J."/>
            <person name="Parisi M."/>
            <person name="Parts L."/>
            <person name="Pedersen J.S."/>
            <person name="Pesole G."/>
            <person name="Phillippy A.M."/>
            <person name="Ponting C.P."/>
            <person name="Pop M."/>
            <person name="Porcelli D."/>
            <person name="Powell J.R."/>
            <person name="Prohaska S."/>
            <person name="Pruitt K."/>
            <person name="Puig M."/>
            <person name="Quesneville H."/>
            <person name="Ram K.R."/>
            <person name="Rand D."/>
            <person name="Rasmussen M.D."/>
            <person name="Reed L.K."/>
            <person name="Reenan R."/>
            <person name="Reily A."/>
            <person name="Remington K.A."/>
            <person name="Rieger T.T."/>
            <person name="Ritchie M.G."/>
            <person name="Robin C."/>
            <person name="Rogers Y.H."/>
            <person name="Rohde C."/>
            <person name="Rozas J."/>
            <person name="Rubenfield M.J."/>
            <person name="Ruiz A."/>
            <person name="Russo S."/>
            <person name="Salzberg S.L."/>
            <person name="Sanchez-Gracia A."/>
            <person name="Saranga D.J."/>
            <person name="Sato H."/>
            <person name="Schaeffer S.W."/>
            <person name="Schatz M.C."/>
            <person name="Schlenke T."/>
            <person name="Schwartz R."/>
            <person name="Segarra C."/>
            <person name="Singh R.S."/>
            <person name="Sirot L."/>
            <person name="Sirota M."/>
            <person name="Sisneros N.B."/>
            <person name="Smith C.D."/>
            <person name="Smith T.F."/>
            <person name="Spieth J."/>
            <person name="Stage D.E."/>
            <person name="Stark A."/>
            <person name="Stephan W."/>
            <person name="Strausberg R.L."/>
            <person name="Strempel S."/>
            <person name="Sturgill D."/>
            <person name="Sutton G."/>
            <person name="Sutton G.G."/>
            <person name="Tao W."/>
            <person name="Teichmann S."/>
            <person name="Tobari Y.N."/>
            <person name="Tomimura Y."/>
            <person name="Tsolas J.M."/>
            <person name="Valente V.L."/>
            <person name="Venter E."/>
            <person name="Venter J.C."/>
            <person name="Vicario S."/>
            <person name="Vieira F.G."/>
            <person name="Vilella A.J."/>
            <person name="Villasante A."/>
            <person name="Walenz B."/>
            <person name="Wang J."/>
            <person name="Wasserman M."/>
            <person name="Watts T."/>
            <person name="Wilson D."/>
            <person name="Wilson R.K."/>
            <person name="Wing R.A."/>
            <person name="Wolfner M.F."/>
            <person name="Wong A."/>
            <person name="Wong G.K."/>
            <person name="Wu C.I."/>
            <person name="Wu G."/>
            <person name="Yamamoto D."/>
            <person name="Yang H.P."/>
            <person name="Yang S.P."/>
            <person name="Yorke J.A."/>
            <person name="Yoshida K."/>
            <person name="Zdobnov E."/>
            <person name="Zhang P."/>
            <person name="Zhang Y."/>
            <person name="Zimin A.V."/>
            <person name="Baldwin J."/>
            <person name="Abdouelleil A."/>
            <person name="Abdulkadir J."/>
            <person name="Abebe A."/>
            <person name="Abera B."/>
            <person name="Abreu J."/>
            <person name="Acer S.C."/>
            <person name="Aftuck L."/>
            <person name="Alexander A."/>
            <person name="An P."/>
            <person name="Anderson E."/>
            <person name="Anderson S."/>
            <person name="Arachi H."/>
            <person name="Azer M."/>
            <person name="Bachantsang P."/>
            <person name="Barry A."/>
            <person name="Bayul T."/>
            <person name="Berlin A."/>
            <person name="Bessette D."/>
            <person name="Bloom T."/>
            <person name="Blye J."/>
            <person name="Boguslavskiy L."/>
            <person name="Bonnet C."/>
            <person name="Boukhgalter B."/>
            <person name="Bourzgui I."/>
            <person name="Brown A."/>
            <person name="Cahill P."/>
            <person name="Channer S."/>
            <person name="Cheshatsang Y."/>
            <person name="Chuda L."/>
            <person name="Citroen M."/>
            <person name="Collymore A."/>
            <person name="Cooke P."/>
            <person name="Costello M."/>
            <person name="D'Aco K."/>
            <person name="Daza R."/>
            <person name="De Haan G."/>
            <person name="DeGray S."/>
            <person name="DeMaso C."/>
            <person name="Dhargay N."/>
            <person name="Dooley K."/>
            <person name="Dooley E."/>
            <person name="Doricent M."/>
            <person name="Dorje P."/>
            <person name="Dorjee K."/>
            <person name="Dupes A."/>
            <person name="Elong R."/>
            <person name="Falk J."/>
            <person name="Farina A."/>
            <person name="Faro S."/>
            <person name="Ferguson D."/>
            <person name="Fisher S."/>
            <person name="Foley C.D."/>
            <person name="Franke A."/>
            <person name="Friedrich D."/>
            <person name="Gadbois L."/>
            <person name="Gearin G."/>
            <person name="Gearin C.R."/>
            <person name="Giannoukos G."/>
            <person name="Goode T."/>
            <person name="Graham J."/>
            <person name="Grandbois E."/>
            <person name="Grewal S."/>
            <person name="Gyaltsen K."/>
            <person name="Hafez N."/>
            <person name="Hagos B."/>
            <person name="Hall J."/>
            <person name="Henson C."/>
            <person name="Hollinger A."/>
            <person name="Honan T."/>
            <person name="Huard M.D."/>
            <person name="Hughes L."/>
            <person name="Hurhula B."/>
            <person name="Husby M.E."/>
            <person name="Kamat A."/>
            <person name="Kanga B."/>
            <person name="Kashin S."/>
            <person name="Khazanovich D."/>
            <person name="Kisner P."/>
            <person name="Lance K."/>
            <person name="Lara M."/>
            <person name="Lee W."/>
            <person name="Lennon N."/>
            <person name="Letendre F."/>
            <person name="LeVine R."/>
            <person name="Lipovsky A."/>
            <person name="Liu X."/>
            <person name="Liu J."/>
            <person name="Liu S."/>
            <person name="Lokyitsang T."/>
            <person name="Lokyitsang Y."/>
            <person name="Lubonja R."/>
            <person name="Lui A."/>
            <person name="MacDonald P."/>
            <person name="Magnisalis V."/>
            <person name="Maru K."/>
            <person name="Matthews C."/>
            <person name="McCusker W."/>
            <person name="McDonough S."/>
            <person name="Mehta T."/>
            <person name="Meldrim J."/>
            <person name="Meneus L."/>
            <person name="Mihai O."/>
            <person name="Mihalev A."/>
            <person name="Mihova T."/>
            <person name="Mittelman R."/>
            <person name="Mlenga V."/>
            <person name="Montmayeur A."/>
            <person name="Mulrain L."/>
            <person name="Navidi A."/>
            <person name="Naylor J."/>
            <person name="Negash T."/>
            <person name="Nguyen T."/>
            <person name="Nguyen N."/>
            <person name="Nicol R."/>
            <person name="Norbu C."/>
            <person name="Norbu N."/>
            <person name="Novod N."/>
            <person name="O'Neill B."/>
            <person name="Osman S."/>
            <person name="Markiewicz E."/>
            <person name="Oyono O.L."/>
            <person name="Patti C."/>
            <person name="Phunkhang P."/>
            <person name="Pierre F."/>
            <person name="Priest M."/>
            <person name="Raghuraman S."/>
            <person name="Rege F."/>
            <person name="Reyes R."/>
            <person name="Rise C."/>
            <person name="Rogov P."/>
            <person name="Ross K."/>
            <person name="Ryan E."/>
            <person name="Settipalli S."/>
            <person name="Shea T."/>
            <person name="Sherpa N."/>
            <person name="Shi L."/>
            <person name="Shih D."/>
            <person name="Sparrow T."/>
            <person name="Spaulding J."/>
            <person name="Stalker J."/>
            <person name="Stange-Thomann N."/>
            <person name="Stavropoulos S."/>
            <person name="Stone C."/>
            <person name="Strader C."/>
            <person name="Tesfaye S."/>
            <person name="Thomson T."/>
            <person name="Thoulutsang Y."/>
            <person name="Thoulutsang D."/>
            <person name="Topham K."/>
            <person name="Topping I."/>
            <person name="Tsamla T."/>
            <person name="Vassiliev H."/>
            <person name="Vo A."/>
            <person name="Wangchuk T."/>
            <person name="Wangdi T."/>
            <person name="Weiand M."/>
            <person name="Wilkinson J."/>
            <person name="Wilson A."/>
            <person name="Yadav S."/>
            <person name="Young G."/>
            <person name="Yu Q."/>
            <person name="Zembek L."/>
            <person name="Zhong D."/>
            <person name="Zimmer A."/>
            <person name="Zwirko Z."/>
            <person name="Jaffe D.B."/>
            <person name="Alvarez P."/>
            <person name="Brockman W."/>
            <person name="Butler J."/>
            <person name="Chin C."/>
            <person name="Gnerre S."/>
            <person name="Grabherr M."/>
            <person name="Kleber M."/>
            <person name="Mauceli E."/>
            <person name="MacCallum I."/>
        </authorList>
    </citation>
    <scope>NUCLEOTIDE SEQUENCE [LARGE SCALE GENOMIC DNA]</scope>
    <source>
        <strain evidence="2">Tucson 14024-0371.13</strain>
    </source>
</reference>
<protein>
    <submittedName>
        <fullName evidence="1">Uncharacterized protein, isoform A</fullName>
    </submittedName>
</protein>
<accession>A0A0P8Y6V3</accession>
<dbReference type="EMBL" id="CH902622">
    <property type="protein sequence ID" value="KPU74986.1"/>
    <property type="molecule type" value="Genomic_DNA"/>
</dbReference>
<dbReference type="InParanoid" id="A0A0P8Y6V3"/>
<keyword evidence="2" id="KW-1185">Reference proteome</keyword>